<reference evidence="6 7" key="1">
    <citation type="submission" date="2019-10" db="EMBL/GenBank/DDBJ databases">
        <title>Glycomyces albidus sp. nov., a novel actinomycete isolated from rhizosphere soil of wheat (Triticum aestivum L.).</title>
        <authorList>
            <person name="Qian L."/>
        </authorList>
    </citation>
    <scope>NUCLEOTIDE SEQUENCE [LARGE SCALE GENOMIC DNA]</scope>
    <source>
        <strain evidence="6 7">NEAU-7082</strain>
    </source>
</reference>
<dbReference type="PANTHER" id="PTHR23514">
    <property type="entry name" value="BYPASS OF STOP CODON PROTEIN 6"/>
    <property type="match status" value="1"/>
</dbReference>
<dbReference type="SUPFAM" id="SSF103473">
    <property type="entry name" value="MFS general substrate transporter"/>
    <property type="match status" value="1"/>
</dbReference>
<comment type="caution">
    <text evidence="6">The sequence shown here is derived from an EMBL/GenBank/DDBJ whole genome shotgun (WGS) entry which is preliminary data.</text>
</comment>
<evidence type="ECO:0000313" key="6">
    <source>
        <dbReference type="EMBL" id="MQM24429.1"/>
    </source>
</evidence>
<feature type="transmembrane region" description="Helical" evidence="5">
    <location>
        <begin position="206"/>
        <end position="225"/>
    </location>
</feature>
<feature type="transmembrane region" description="Helical" evidence="5">
    <location>
        <begin position="277"/>
        <end position="296"/>
    </location>
</feature>
<proteinExistence type="predicted"/>
<evidence type="ECO:0000256" key="1">
    <source>
        <dbReference type="ARBA" id="ARBA00004141"/>
    </source>
</evidence>
<feature type="transmembrane region" description="Helical" evidence="5">
    <location>
        <begin position="12"/>
        <end position="32"/>
    </location>
</feature>
<dbReference type="Gene3D" id="1.20.1250.20">
    <property type="entry name" value="MFS general substrate transporter like domains"/>
    <property type="match status" value="2"/>
</dbReference>
<dbReference type="Proteomes" id="UP000477750">
    <property type="component" value="Unassembled WGS sequence"/>
</dbReference>
<organism evidence="6 7">
    <name type="scientific">Glycomyces albidus</name>
    <dbReference type="NCBI Taxonomy" id="2656774"/>
    <lineage>
        <taxon>Bacteria</taxon>
        <taxon>Bacillati</taxon>
        <taxon>Actinomycetota</taxon>
        <taxon>Actinomycetes</taxon>
        <taxon>Glycomycetales</taxon>
        <taxon>Glycomycetaceae</taxon>
        <taxon>Glycomyces</taxon>
    </lineage>
</organism>
<name>A0A6L5G479_9ACTN</name>
<feature type="transmembrane region" description="Helical" evidence="5">
    <location>
        <begin position="302"/>
        <end position="324"/>
    </location>
</feature>
<evidence type="ECO:0000313" key="7">
    <source>
        <dbReference type="Proteomes" id="UP000477750"/>
    </source>
</evidence>
<evidence type="ECO:0000256" key="4">
    <source>
        <dbReference type="ARBA" id="ARBA00023136"/>
    </source>
</evidence>
<keyword evidence="3 5" id="KW-1133">Transmembrane helix</keyword>
<dbReference type="GO" id="GO:0016020">
    <property type="term" value="C:membrane"/>
    <property type="evidence" value="ECO:0007669"/>
    <property type="project" value="UniProtKB-SubCell"/>
</dbReference>
<dbReference type="PANTHER" id="PTHR23514:SF13">
    <property type="entry name" value="INNER MEMBRANE PROTEIN YBJJ"/>
    <property type="match status" value="1"/>
</dbReference>
<comment type="subcellular location">
    <subcellularLocation>
        <location evidence="1">Membrane</location>
        <topology evidence="1">Multi-pass membrane protein</topology>
    </subcellularLocation>
</comment>
<feature type="transmembrane region" description="Helical" evidence="5">
    <location>
        <begin position="76"/>
        <end position="94"/>
    </location>
</feature>
<keyword evidence="2 5" id="KW-0812">Transmembrane</keyword>
<dbReference type="AlphaFoldDB" id="A0A6L5G479"/>
<dbReference type="RefSeq" id="WP_153023610.1">
    <property type="nucleotide sequence ID" value="NZ_WIAO01000002.1"/>
</dbReference>
<feature type="transmembrane region" description="Helical" evidence="5">
    <location>
        <begin position="100"/>
        <end position="118"/>
    </location>
</feature>
<evidence type="ECO:0000256" key="2">
    <source>
        <dbReference type="ARBA" id="ARBA00022692"/>
    </source>
</evidence>
<dbReference type="InterPro" id="IPR011701">
    <property type="entry name" value="MFS"/>
</dbReference>
<dbReference type="CDD" id="cd17393">
    <property type="entry name" value="MFS_MosC_like"/>
    <property type="match status" value="1"/>
</dbReference>
<accession>A0A6L5G479</accession>
<dbReference type="Pfam" id="PF07690">
    <property type="entry name" value="MFS_1"/>
    <property type="match status" value="1"/>
</dbReference>
<keyword evidence="4 5" id="KW-0472">Membrane</keyword>
<protein>
    <submittedName>
        <fullName evidence="6">MFS transporter</fullName>
    </submittedName>
</protein>
<dbReference type="InterPro" id="IPR051788">
    <property type="entry name" value="MFS_Transporter"/>
</dbReference>
<dbReference type="InterPro" id="IPR036259">
    <property type="entry name" value="MFS_trans_sf"/>
</dbReference>
<feature type="transmembrane region" description="Helical" evidence="5">
    <location>
        <begin position="139"/>
        <end position="158"/>
    </location>
</feature>
<feature type="transmembrane region" description="Helical" evidence="5">
    <location>
        <begin position="363"/>
        <end position="383"/>
    </location>
</feature>
<evidence type="ECO:0000256" key="3">
    <source>
        <dbReference type="ARBA" id="ARBA00022989"/>
    </source>
</evidence>
<sequence>MTDPTALRRARLGLHGAFATSGFVMGAWAAALPGIDARLDLGEARLGTALLLVQLVGLGAMAVAGRVADRITSRRLLLWTAPATQLILIAPAIAPNYTTLLGAVVLYGIGVGLIEVGINAHSVELEQRYGRPIISAFHGLWSLGSAAAGAATSLLLGLGLGNQAILIAVAVASTILMALCTRPLLPPPGRDNTGGSSGTPLGTARIGAVLLTALFLLGAGGTLVESGAMDWANLHAANVLHADDALAPLSFTVFACAMTVFRLLGDPIRARLGPGRTLAWAGALAVAGFAGVIASGTAGGLALAWTGWILAGTGIAVMVPVVFSAVGQAGGAPSDVALMSMSGSAGLLIGPAAIGYLAEGTSLTIGLIVPAVLAVFLTVGGPLTMRRLARRAPHPEPVAAGAGAHV</sequence>
<dbReference type="EMBL" id="WIAO01000002">
    <property type="protein sequence ID" value="MQM24429.1"/>
    <property type="molecule type" value="Genomic_DNA"/>
</dbReference>
<evidence type="ECO:0000256" key="5">
    <source>
        <dbReference type="SAM" id="Phobius"/>
    </source>
</evidence>
<feature type="transmembrane region" description="Helical" evidence="5">
    <location>
        <begin position="245"/>
        <end position="265"/>
    </location>
</feature>
<feature type="transmembrane region" description="Helical" evidence="5">
    <location>
        <begin position="44"/>
        <end position="64"/>
    </location>
</feature>
<dbReference type="GO" id="GO:0022857">
    <property type="term" value="F:transmembrane transporter activity"/>
    <property type="evidence" value="ECO:0007669"/>
    <property type="project" value="InterPro"/>
</dbReference>
<keyword evidence="7" id="KW-1185">Reference proteome</keyword>
<feature type="transmembrane region" description="Helical" evidence="5">
    <location>
        <begin position="336"/>
        <end position="357"/>
    </location>
</feature>
<gene>
    <name evidence="6" type="ORF">GFD30_02355</name>
</gene>
<feature type="transmembrane region" description="Helical" evidence="5">
    <location>
        <begin position="164"/>
        <end position="185"/>
    </location>
</feature>